<dbReference type="RefSeq" id="WP_038690002.1">
    <property type="nucleotide sequence ID" value="NZ_CP006986.1"/>
</dbReference>
<sequence length="95" mass="11418">MKYLKVDWKHTFPNDPLELFMELDDEDMEVRKVHIYPDGHRERADTTLPDKDTWLAYEPTPPLDEINSDPQFEARWITKDEFEAEWNQTPQQQGP</sequence>
<dbReference type="OrthoDB" id="288554at2"/>
<evidence type="ECO:0000313" key="2">
    <source>
        <dbReference type="EMBL" id="AIC28093.1"/>
    </source>
</evidence>
<dbReference type="Pfam" id="PF21812">
    <property type="entry name" value="DUF6881"/>
    <property type="match status" value="1"/>
</dbReference>
<dbReference type="Proteomes" id="UP000027180">
    <property type="component" value="Chromosome"/>
</dbReference>
<gene>
    <name evidence="2" type="ORF">IE4771_CH02999</name>
</gene>
<dbReference type="AlphaFoldDB" id="A0A060HYW2"/>
<dbReference type="KEGG" id="rei:IE4771_CH02999"/>
<organism evidence="2 3">
    <name type="scientific">Rhizobium etli bv. mimosae str. IE4771</name>
    <dbReference type="NCBI Taxonomy" id="1432050"/>
    <lineage>
        <taxon>Bacteria</taxon>
        <taxon>Pseudomonadati</taxon>
        <taxon>Pseudomonadota</taxon>
        <taxon>Alphaproteobacteria</taxon>
        <taxon>Hyphomicrobiales</taxon>
        <taxon>Rhizobiaceae</taxon>
        <taxon>Rhizobium/Agrobacterium group</taxon>
        <taxon>Rhizobium</taxon>
    </lineage>
</organism>
<dbReference type="EMBL" id="CP006986">
    <property type="protein sequence ID" value="AIC28093.1"/>
    <property type="molecule type" value="Genomic_DNA"/>
</dbReference>
<evidence type="ECO:0000259" key="1">
    <source>
        <dbReference type="Pfam" id="PF21812"/>
    </source>
</evidence>
<name>A0A060HYW2_RHIET</name>
<accession>A0A060HYW2</accession>
<dbReference type="HOGENOM" id="CLU_175337_0_0_5"/>
<proteinExistence type="predicted"/>
<protein>
    <recommendedName>
        <fullName evidence="1">DUF6881 domain-containing protein</fullName>
    </recommendedName>
</protein>
<dbReference type="InterPro" id="IPR049248">
    <property type="entry name" value="DUF6881"/>
</dbReference>
<evidence type="ECO:0000313" key="3">
    <source>
        <dbReference type="Proteomes" id="UP000027180"/>
    </source>
</evidence>
<reference evidence="2 3" key="1">
    <citation type="submission" date="2013-12" db="EMBL/GenBank/DDBJ databases">
        <title>Complete genome sequence of Rhizobium etli bv. mimosae IE4771.</title>
        <authorList>
            <person name="Bustos P."/>
            <person name="Santamaria R.I."/>
            <person name="Lozano L."/>
            <person name="Ormeno-Orrillo E."/>
            <person name="Rogel M.A."/>
            <person name="Romero D."/>
            <person name="Cevallos M.A."/>
            <person name="Martinez-Romero E."/>
            <person name="Gonzalez V."/>
        </authorList>
    </citation>
    <scope>NUCLEOTIDE SEQUENCE [LARGE SCALE GENOMIC DNA]</scope>
    <source>
        <strain evidence="2 3">IE4771</strain>
    </source>
</reference>
<feature type="domain" description="DUF6881" evidence="1">
    <location>
        <begin position="2"/>
        <end position="89"/>
    </location>
</feature>